<dbReference type="STRING" id="708197.A0A161V4J8"/>
<organism evidence="2 3">
    <name type="scientific">Colletotrichum tofieldiae</name>
    <dbReference type="NCBI Taxonomy" id="708197"/>
    <lineage>
        <taxon>Eukaryota</taxon>
        <taxon>Fungi</taxon>
        <taxon>Dikarya</taxon>
        <taxon>Ascomycota</taxon>
        <taxon>Pezizomycotina</taxon>
        <taxon>Sordariomycetes</taxon>
        <taxon>Hypocreomycetidae</taxon>
        <taxon>Glomerellales</taxon>
        <taxon>Glomerellaceae</taxon>
        <taxon>Colletotrichum</taxon>
        <taxon>Colletotrichum spaethianum species complex</taxon>
    </lineage>
</organism>
<evidence type="ECO:0000256" key="1">
    <source>
        <dbReference type="SAM" id="MobiDB-lite"/>
    </source>
</evidence>
<accession>A0A161V4J8</accession>
<reference evidence="2 3" key="1">
    <citation type="submission" date="2015-06" db="EMBL/GenBank/DDBJ databases">
        <title>Survival trade-offs in plant roots during colonization by closely related pathogenic and mutualistic fungi.</title>
        <authorList>
            <person name="Hacquard S."/>
            <person name="Kracher B."/>
            <person name="Hiruma K."/>
            <person name="Weinman A."/>
            <person name="Muench P."/>
            <person name="Garrido Oter R."/>
            <person name="Ver Loren van Themaat E."/>
            <person name="Dallerey J.-F."/>
            <person name="Damm U."/>
            <person name="Henrissat B."/>
            <person name="Lespinet O."/>
            <person name="Thon M."/>
            <person name="Kemen E."/>
            <person name="McHardy A.C."/>
            <person name="Schulze-Lefert P."/>
            <person name="O'Connell R.J."/>
        </authorList>
    </citation>
    <scope>NUCLEOTIDE SEQUENCE [LARGE SCALE GENOMIC DNA]</scope>
    <source>
        <strain evidence="2 3">0861</strain>
    </source>
</reference>
<feature type="region of interest" description="Disordered" evidence="1">
    <location>
        <begin position="1"/>
        <end position="37"/>
    </location>
</feature>
<feature type="region of interest" description="Disordered" evidence="1">
    <location>
        <begin position="914"/>
        <end position="956"/>
    </location>
</feature>
<feature type="compositionally biased region" description="Basic and acidic residues" evidence="1">
    <location>
        <begin position="609"/>
        <end position="636"/>
    </location>
</feature>
<evidence type="ECO:0000313" key="3">
    <source>
        <dbReference type="Proteomes" id="UP000076552"/>
    </source>
</evidence>
<feature type="compositionally biased region" description="Low complexity" evidence="1">
    <location>
        <begin position="700"/>
        <end position="711"/>
    </location>
</feature>
<protein>
    <submittedName>
        <fullName evidence="2">Uncharacterized protein</fullName>
    </submittedName>
</protein>
<feature type="compositionally biased region" description="Polar residues" evidence="1">
    <location>
        <begin position="20"/>
        <end position="34"/>
    </location>
</feature>
<dbReference type="Proteomes" id="UP000076552">
    <property type="component" value="Unassembled WGS sequence"/>
</dbReference>
<sequence length="956" mass="102834">MGSWGDNTSRRADRMPSLRAQANTSRQPSSYTTEDSVKRAMMDDLGTIRIDELPLDDTPNPRAIPPRPRRTPIITEKSEALNGYLAMAEKGIDDAEAMAVRDLHDLGGPSIYRPTAGPTKSFVAENRPPPSSFHGMQTSQHGILLPPGAVVHRFTSSKGVSENAPADSKNPGVVTGPQSGNATAADASKKHLPPHLRMKKKTETPLSDQPSSGNEASTEVSKPTTTNDSAVSQAKEKMIPLHTLAASDELPQCQGAVNESQKGQYTAPHPNTVKHDHTSEQDVSEDEVVIYWAGSCKTWVPEQGKDCMVMIDLKIINTAENIEGQSLFVMTLPEVFVKRHSMRSYLLEFQKTHNCVIKFINPDTGLHEGRYSLKFEDMSTATEFQHRAALLQKVMGFLSDVAAANNETIVEAGHAPEKTTAQEQSHRPEASVTEPPVKDSMDIPQAKNESKTMIEESKPSAKTEANAPKESKDTTDIMTDAFNNLSLNKVKGADMYKANRQRVQYSAEELLERRSSAEAPSGITEVKIPLNRKIKQPTNPPSTQDSLKGNYQVVKLPSNHDSAKLKDWVAGKKIHSKTEGAFQISMPGLSEAVRYQKAIAITAESSAQARKEPSSENKLDKVIADKKENDIDDSRSENGAGNAEVNVGTEKMDMTKIDADLTASKSKDANTKVGPEVAIVKATPAGESAISVQSNKSDDGAAGSSASNDSAVGFQPSSKNERPSTIAIDQNDQKTICDTVPPSDMTLPAPAPATVADKQDGVAKQAPAVVVKASTQSVPMMAPITTPAAPFAVHPNPRYGFHGYNGQAMSPPTSMTQLASPQMSSPLVATPPTTQPYVTYTPQMQAHSIIPGLQQYPPAGIVHAMTVTYHISHPGPSDGPILNPGQGHMPAIRHVTDFNGRALSPGAQVFHPQFQGQVPQRNPSQNRMRRGLESSIFATGHSGAKHAGSFTGASSE</sequence>
<feature type="compositionally biased region" description="Basic and acidic residues" evidence="1">
    <location>
        <begin position="448"/>
        <end position="475"/>
    </location>
</feature>
<feature type="compositionally biased region" description="Polar residues" evidence="1">
    <location>
        <begin position="204"/>
        <end position="232"/>
    </location>
</feature>
<feature type="region of interest" description="Disordered" evidence="1">
    <location>
        <begin position="688"/>
        <end position="753"/>
    </location>
</feature>
<keyword evidence="3" id="KW-1185">Reference proteome</keyword>
<evidence type="ECO:0000313" key="2">
    <source>
        <dbReference type="EMBL" id="KZL76981.1"/>
    </source>
</evidence>
<feature type="compositionally biased region" description="Basic residues" evidence="1">
    <location>
        <begin position="190"/>
        <end position="200"/>
    </location>
</feature>
<feature type="region of interest" description="Disordered" evidence="1">
    <location>
        <begin position="416"/>
        <end position="475"/>
    </location>
</feature>
<name>A0A161V4J8_9PEZI</name>
<feature type="region of interest" description="Disordered" evidence="1">
    <location>
        <begin position="261"/>
        <end position="280"/>
    </location>
</feature>
<feature type="compositionally biased region" description="Polar residues" evidence="1">
    <location>
        <begin position="727"/>
        <end position="736"/>
    </location>
</feature>
<feature type="region of interest" description="Disordered" evidence="1">
    <location>
        <begin position="156"/>
        <end position="232"/>
    </location>
</feature>
<dbReference type="AlphaFoldDB" id="A0A161V4J8"/>
<dbReference type="EMBL" id="LFIV01000011">
    <property type="protein sequence ID" value="KZL76981.1"/>
    <property type="molecule type" value="Genomic_DNA"/>
</dbReference>
<comment type="caution">
    <text evidence="2">The sequence shown here is derived from an EMBL/GenBank/DDBJ whole genome shotgun (WGS) entry which is preliminary data.</text>
</comment>
<feature type="region of interest" description="Disordered" evidence="1">
    <location>
        <begin position="51"/>
        <end position="71"/>
    </location>
</feature>
<proteinExistence type="predicted"/>
<gene>
    <name evidence="2" type="ORF">CT0861_07312</name>
</gene>
<feature type="region of interest" description="Disordered" evidence="1">
    <location>
        <begin position="604"/>
        <end position="651"/>
    </location>
</feature>
<feature type="compositionally biased region" description="Polar residues" evidence="1">
    <location>
        <begin position="914"/>
        <end position="926"/>
    </location>
</feature>